<dbReference type="HOGENOM" id="CLU_2277901_0_0_1"/>
<feature type="compositionally biased region" description="Pro residues" evidence="1">
    <location>
        <begin position="45"/>
        <end position="56"/>
    </location>
</feature>
<feature type="region of interest" description="Disordered" evidence="1">
    <location>
        <begin position="1"/>
        <end position="102"/>
    </location>
</feature>
<evidence type="ECO:0000313" key="2">
    <source>
        <dbReference type="EMBL" id="KDQ58633.1"/>
    </source>
</evidence>
<protein>
    <submittedName>
        <fullName evidence="2">Uncharacterized protein</fullName>
    </submittedName>
</protein>
<evidence type="ECO:0000256" key="1">
    <source>
        <dbReference type="SAM" id="MobiDB-lite"/>
    </source>
</evidence>
<gene>
    <name evidence="2" type="ORF">JAAARDRAFT_34464</name>
</gene>
<dbReference type="InParanoid" id="A0A067PUY2"/>
<proteinExistence type="predicted"/>
<evidence type="ECO:0000313" key="3">
    <source>
        <dbReference type="Proteomes" id="UP000027265"/>
    </source>
</evidence>
<sequence length="102" mass="10935">MRGQELVRAPFSSSVPAGGRSTFGGGPRPSSRAESSVVVWSSSNSPPPGKYPPPSHPTSHLRNRSEVKGGHGEESYPTPTSRTSHNTLTSRNSHRIPNLYTL</sequence>
<accession>A0A067PUY2</accession>
<reference evidence="3" key="1">
    <citation type="journal article" date="2014" name="Proc. Natl. Acad. Sci. U.S.A.">
        <title>Extensive sampling of basidiomycete genomes demonstrates inadequacy of the white-rot/brown-rot paradigm for wood decay fungi.</title>
        <authorList>
            <person name="Riley R."/>
            <person name="Salamov A.A."/>
            <person name="Brown D.W."/>
            <person name="Nagy L.G."/>
            <person name="Floudas D."/>
            <person name="Held B.W."/>
            <person name="Levasseur A."/>
            <person name="Lombard V."/>
            <person name="Morin E."/>
            <person name="Otillar R."/>
            <person name="Lindquist E.A."/>
            <person name="Sun H."/>
            <person name="LaButti K.M."/>
            <person name="Schmutz J."/>
            <person name="Jabbour D."/>
            <person name="Luo H."/>
            <person name="Baker S.E."/>
            <person name="Pisabarro A.G."/>
            <person name="Walton J.D."/>
            <person name="Blanchette R.A."/>
            <person name="Henrissat B."/>
            <person name="Martin F."/>
            <person name="Cullen D."/>
            <person name="Hibbett D.S."/>
            <person name="Grigoriev I.V."/>
        </authorList>
    </citation>
    <scope>NUCLEOTIDE SEQUENCE [LARGE SCALE GENOMIC DNA]</scope>
    <source>
        <strain evidence="3">MUCL 33604</strain>
    </source>
</reference>
<name>A0A067PUY2_9AGAM</name>
<dbReference type="Proteomes" id="UP000027265">
    <property type="component" value="Unassembled WGS sequence"/>
</dbReference>
<feature type="compositionally biased region" description="Polar residues" evidence="1">
    <location>
        <begin position="77"/>
        <end position="91"/>
    </location>
</feature>
<feature type="compositionally biased region" description="Low complexity" evidence="1">
    <location>
        <begin position="30"/>
        <end position="44"/>
    </location>
</feature>
<organism evidence="2 3">
    <name type="scientific">Jaapia argillacea MUCL 33604</name>
    <dbReference type="NCBI Taxonomy" id="933084"/>
    <lineage>
        <taxon>Eukaryota</taxon>
        <taxon>Fungi</taxon>
        <taxon>Dikarya</taxon>
        <taxon>Basidiomycota</taxon>
        <taxon>Agaricomycotina</taxon>
        <taxon>Agaricomycetes</taxon>
        <taxon>Agaricomycetidae</taxon>
        <taxon>Jaapiales</taxon>
        <taxon>Jaapiaceae</taxon>
        <taxon>Jaapia</taxon>
    </lineage>
</organism>
<keyword evidence="3" id="KW-1185">Reference proteome</keyword>
<dbReference type="AlphaFoldDB" id="A0A067PUY2"/>
<feature type="compositionally biased region" description="Basic and acidic residues" evidence="1">
    <location>
        <begin position="63"/>
        <end position="74"/>
    </location>
</feature>
<dbReference type="EMBL" id="KL197717">
    <property type="protein sequence ID" value="KDQ58633.1"/>
    <property type="molecule type" value="Genomic_DNA"/>
</dbReference>